<feature type="transmembrane region" description="Helical" evidence="1">
    <location>
        <begin position="67"/>
        <end position="87"/>
    </location>
</feature>
<gene>
    <name evidence="3" type="ORF">PDESU_04138</name>
</gene>
<keyword evidence="1" id="KW-0472">Membrane</keyword>
<reference evidence="3 4" key="1">
    <citation type="submission" date="2019-04" db="EMBL/GenBank/DDBJ databases">
        <authorList>
            <person name="Van Vliet M D."/>
        </authorList>
    </citation>
    <scope>NUCLEOTIDE SEQUENCE [LARGE SCALE GENOMIC DNA]</scope>
    <source>
        <strain evidence="3 4">F1</strain>
    </source>
</reference>
<sequence>MSNQPHPIIDAVLKGRFSALLITLALMFLVGPLIPGDQVLLDKTFGVFIMLVLVSCLRAIARTRRFLVFMALFTLLNIVVGSAEIFSDMETDAFRSMVLVLRSAYFVVVFFSIMRYVLDSSPVTGDKICGAISAYMMIGVVWTFVFTLFHHLDPASFEIPAALLSGDTINSTWAFYFSFVTLTTLGYGDITPLTPGVQSYAIMEAAIGQVFLAVIVARLIALHITHVRDPE</sequence>
<proteinExistence type="predicted"/>
<feature type="transmembrane region" description="Helical" evidence="1">
    <location>
        <begin position="200"/>
        <end position="221"/>
    </location>
</feature>
<dbReference type="Pfam" id="PF07885">
    <property type="entry name" value="Ion_trans_2"/>
    <property type="match status" value="1"/>
</dbReference>
<protein>
    <recommendedName>
        <fullName evidence="2">Potassium channel domain-containing protein</fullName>
    </recommendedName>
</protein>
<feature type="transmembrane region" description="Helical" evidence="1">
    <location>
        <begin position="130"/>
        <end position="149"/>
    </location>
</feature>
<feature type="transmembrane region" description="Helical" evidence="1">
    <location>
        <begin position="40"/>
        <end position="60"/>
    </location>
</feature>
<evidence type="ECO:0000313" key="3">
    <source>
        <dbReference type="EMBL" id="VGO15553.1"/>
    </source>
</evidence>
<dbReference type="EMBL" id="CAAHFG010000002">
    <property type="protein sequence ID" value="VGO15553.1"/>
    <property type="molecule type" value="Genomic_DNA"/>
</dbReference>
<organism evidence="3 4">
    <name type="scientific">Pontiella desulfatans</name>
    <dbReference type="NCBI Taxonomy" id="2750659"/>
    <lineage>
        <taxon>Bacteria</taxon>
        <taxon>Pseudomonadati</taxon>
        <taxon>Kiritimatiellota</taxon>
        <taxon>Kiritimatiellia</taxon>
        <taxon>Kiritimatiellales</taxon>
        <taxon>Pontiellaceae</taxon>
        <taxon>Pontiella</taxon>
    </lineage>
</organism>
<evidence type="ECO:0000256" key="1">
    <source>
        <dbReference type="SAM" id="Phobius"/>
    </source>
</evidence>
<keyword evidence="1" id="KW-1133">Transmembrane helix</keyword>
<dbReference type="AlphaFoldDB" id="A0A6C2U6M8"/>
<dbReference type="InterPro" id="IPR013099">
    <property type="entry name" value="K_chnl_dom"/>
</dbReference>
<feature type="domain" description="Potassium channel" evidence="2">
    <location>
        <begin position="173"/>
        <end position="220"/>
    </location>
</feature>
<feature type="transmembrane region" description="Helical" evidence="1">
    <location>
        <begin position="12"/>
        <end position="34"/>
    </location>
</feature>
<name>A0A6C2U6M8_PONDE</name>
<accession>A0A6C2U6M8</accession>
<dbReference type="Gene3D" id="1.10.287.70">
    <property type="match status" value="1"/>
</dbReference>
<keyword evidence="1" id="KW-0812">Transmembrane</keyword>
<feature type="transmembrane region" description="Helical" evidence="1">
    <location>
        <begin position="169"/>
        <end position="188"/>
    </location>
</feature>
<keyword evidence="4" id="KW-1185">Reference proteome</keyword>
<evidence type="ECO:0000259" key="2">
    <source>
        <dbReference type="Pfam" id="PF07885"/>
    </source>
</evidence>
<dbReference type="RefSeq" id="WP_136081106.1">
    <property type="nucleotide sequence ID" value="NZ_CAAHFG010000002.1"/>
</dbReference>
<feature type="transmembrane region" description="Helical" evidence="1">
    <location>
        <begin position="99"/>
        <end position="118"/>
    </location>
</feature>
<dbReference type="Proteomes" id="UP000366872">
    <property type="component" value="Unassembled WGS sequence"/>
</dbReference>
<dbReference type="SUPFAM" id="SSF81324">
    <property type="entry name" value="Voltage-gated potassium channels"/>
    <property type="match status" value="1"/>
</dbReference>
<evidence type="ECO:0000313" key="4">
    <source>
        <dbReference type="Proteomes" id="UP000366872"/>
    </source>
</evidence>